<reference evidence="1 2" key="1">
    <citation type="submission" date="2017-06" db="EMBL/GenBank/DDBJ databases">
        <authorList>
            <person name="Kim H.J."/>
            <person name="Triplett B.A."/>
        </authorList>
    </citation>
    <scope>NUCLEOTIDE SEQUENCE [LARGE SCALE GENOMIC DNA]</scope>
    <source>
        <strain evidence="1">FRACA_ARgP5</strain>
    </source>
</reference>
<keyword evidence="2" id="KW-1185">Reference proteome</keyword>
<dbReference type="EMBL" id="FZMO01000368">
    <property type="protein sequence ID" value="SNQ50261.1"/>
    <property type="molecule type" value="Genomic_DNA"/>
</dbReference>
<evidence type="ECO:0000313" key="2">
    <source>
        <dbReference type="Proteomes" id="UP000234331"/>
    </source>
</evidence>
<name>A0A2I2KX69_9ACTN</name>
<proteinExistence type="predicted"/>
<organism evidence="1 2">
    <name type="scientific">Frankia canadensis</name>
    <dbReference type="NCBI Taxonomy" id="1836972"/>
    <lineage>
        <taxon>Bacteria</taxon>
        <taxon>Bacillati</taxon>
        <taxon>Actinomycetota</taxon>
        <taxon>Actinomycetes</taxon>
        <taxon>Frankiales</taxon>
        <taxon>Frankiaceae</taxon>
        <taxon>Frankia</taxon>
    </lineage>
</organism>
<accession>A0A2I2KX69</accession>
<dbReference type="Proteomes" id="UP000234331">
    <property type="component" value="Unassembled WGS sequence"/>
</dbReference>
<protein>
    <submittedName>
        <fullName evidence="1">Uncharacterized protein</fullName>
    </submittedName>
</protein>
<sequence>MPDPAVGGLRVYGESLLLRRPGGLRAGTLPHGCERQRYAVRCPHTSRAAGPRPSG</sequence>
<evidence type="ECO:0000313" key="1">
    <source>
        <dbReference type="EMBL" id="SNQ50261.1"/>
    </source>
</evidence>
<gene>
    <name evidence="1" type="ORF">FRACA_430004</name>
</gene>
<dbReference type="AlphaFoldDB" id="A0A2I2KX69"/>